<comment type="similarity">
    <text evidence="2">Belongs to the glycosyltransferase 31 family.</text>
</comment>
<dbReference type="AlphaFoldDB" id="A0AAE1B0Q8"/>
<evidence type="ECO:0000256" key="6">
    <source>
        <dbReference type="ARBA" id="ARBA00022968"/>
    </source>
</evidence>
<dbReference type="Gene3D" id="3.90.550.50">
    <property type="match status" value="2"/>
</dbReference>
<keyword evidence="12" id="KW-1185">Reference proteome</keyword>
<evidence type="ECO:0000256" key="8">
    <source>
        <dbReference type="ARBA" id="ARBA00023136"/>
    </source>
</evidence>
<evidence type="ECO:0000313" key="12">
    <source>
        <dbReference type="Proteomes" id="UP001283361"/>
    </source>
</evidence>
<dbReference type="Proteomes" id="UP001283361">
    <property type="component" value="Unassembled WGS sequence"/>
</dbReference>
<keyword evidence="4" id="KW-0808">Transferase</keyword>
<evidence type="ECO:0000259" key="10">
    <source>
        <dbReference type="Pfam" id="PF02434"/>
    </source>
</evidence>
<keyword evidence="8" id="KW-0472">Membrane</keyword>
<organism evidence="11 12">
    <name type="scientific">Elysia crispata</name>
    <name type="common">lettuce slug</name>
    <dbReference type="NCBI Taxonomy" id="231223"/>
    <lineage>
        <taxon>Eukaryota</taxon>
        <taxon>Metazoa</taxon>
        <taxon>Spiralia</taxon>
        <taxon>Lophotrochozoa</taxon>
        <taxon>Mollusca</taxon>
        <taxon>Gastropoda</taxon>
        <taxon>Heterobranchia</taxon>
        <taxon>Euthyneura</taxon>
        <taxon>Panpulmonata</taxon>
        <taxon>Sacoglossa</taxon>
        <taxon>Placobranchoidea</taxon>
        <taxon>Plakobranchidae</taxon>
        <taxon>Elysia</taxon>
    </lineage>
</organism>
<evidence type="ECO:0000256" key="9">
    <source>
        <dbReference type="ARBA" id="ARBA00037847"/>
    </source>
</evidence>
<dbReference type="PANTHER" id="PTHR10811">
    <property type="entry name" value="FRINGE-RELATED"/>
    <property type="match status" value="1"/>
</dbReference>
<accession>A0AAE1B0Q8</accession>
<dbReference type="InterPro" id="IPR003378">
    <property type="entry name" value="Fringe-like_glycosylTrfase"/>
</dbReference>
<protein>
    <recommendedName>
        <fullName evidence="10">Fringe-like glycosyltransferase domain-containing protein</fullName>
    </recommendedName>
</protein>
<reference evidence="11" key="1">
    <citation type="journal article" date="2023" name="G3 (Bethesda)">
        <title>A reference genome for the long-term kleptoplast-retaining sea slug Elysia crispata morphotype clarki.</title>
        <authorList>
            <person name="Eastman K.E."/>
            <person name="Pendleton A.L."/>
            <person name="Shaikh M.A."/>
            <person name="Suttiyut T."/>
            <person name="Ogas R."/>
            <person name="Tomko P."/>
            <person name="Gavelis G."/>
            <person name="Widhalm J.R."/>
            <person name="Wisecaver J.H."/>
        </authorList>
    </citation>
    <scope>NUCLEOTIDE SEQUENCE</scope>
    <source>
        <strain evidence="11">ECLA1</strain>
    </source>
</reference>
<dbReference type="Pfam" id="PF02434">
    <property type="entry name" value="Fringe"/>
    <property type="match status" value="1"/>
</dbReference>
<feature type="domain" description="Fringe-like glycosyltransferase" evidence="10">
    <location>
        <begin position="240"/>
        <end position="424"/>
    </location>
</feature>
<dbReference type="EMBL" id="JAWDGP010000761">
    <property type="protein sequence ID" value="KAK3797452.1"/>
    <property type="molecule type" value="Genomic_DNA"/>
</dbReference>
<comment type="subcellular location">
    <subcellularLocation>
        <location evidence="9">Endomembrane system</location>
        <topology evidence="9">Single-pass membrane protein</topology>
    </subcellularLocation>
    <subcellularLocation>
        <location evidence="1">Membrane</location>
        <topology evidence="1">Single-pass type II membrane protein</topology>
    </subcellularLocation>
</comment>
<evidence type="ECO:0000256" key="3">
    <source>
        <dbReference type="ARBA" id="ARBA00022676"/>
    </source>
</evidence>
<dbReference type="GO" id="GO:0016757">
    <property type="term" value="F:glycosyltransferase activity"/>
    <property type="evidence" value="ECO:0007669"/>
    <property type="project" value="UniProtKB-KW"/>
</dbReference>
<name>A0AAE1B0Q8_9GAST</name>
<keyword evidence="6" id="KW-0735">Signal-anchor</keyword>
<dbReference type="GO" id="GO:0012505">
    <property type="term" value="C:endomembrane system"/>
    <property type="evidence" value="ECO:0007669"/>
    <property type="project" value="UniProtKB-SubCell"/>
</dbReference>
<evidence type="ECO:0000256" key="4">
    <source>
        <dbReference type="ARBA" id="ARBA00022679"/>
    </source>
</evidence>
<evidence type="ECO:0000256" key="5">
    <source>
        <dbReference type="ARBA" id="ARBA00022692"/>
    </source>
</evidence>
<evidence type="ECO:0000256" key="7">
    <source>
        <dbReference type="ARBA" id="ARBA00022989"/>
    </source>
</evidence>
<keyword evidence="7" id="KW-1133">Transmembrane helix</keyword>
<comment type="caution">
    <text evidence="11">The sequence shown here is derived from an EMBL/GenBank/DDBJ whole genome shotgun (WGS) entry which is preliminary data.</text>
</comment>
<evidence type="ECO:0000313" key="11">
    <source>
        <dbReference type="EMBL" id="KAK3797452.1"/>
    </source>
</evidence>
<sequence length="447" mass="51200">MRLSLRKVVKLIAFLFSFLLLNIWVSYNVNFWSFNNFEERGKVLQNPVARGRDGDNGGAVPLATNGARVDRNADVNFQSDVQPQRSFSDFSVSRYQRSAKSFQGNRDNSDNDRGLPAVETPNLGINLLHSKTVRLRAAAAGSASNSKKIIGTNKETPTTLRDIFISVKTTSKYHVSRIRLIQKTWYALARDETYFFTDGDDKELNKDLGGHLVNTNCTTGHSRRALSCKMAVEIDFYMASRKRRALSCKMAVEINFYMASRKRWFCHLDDDVYLNVPRLLSLLQKYNHKQDWYLGKPSLRHPLEVIDRENPGMKIAFWFATGGAGFCISRSLALKMAPYASGGRFMTTAEQIRLPDDCTIGYIIEHLLKRHLTIIDQFHSHLEALYLIKRHQLEKQVTFSYSKYSGKLNVLNIDGFSVEEDPTRLKSLHCILFPTFHECQDFPREDK</sequence>
<gene>
    <name evidence="11" type="ORF">RRG08_049286</name>
</gene>
<dbReference type="GO" id="GO:0016020">
    <property type="term" value="C:membrane"/>
    <property type="evidence" value="ECO:0007669"/>
    <property type="project" value="UniProtKB-SubCell"/>
</dbReference>
<evidence type="ECO:0000256" key="1">
    <source>
        <dbReference type="ARBA" id="ARBA00004606"/>
    </source>
</evidence>
<evidence type="ECO:0000256" key="2">
    <source>
        <dbReference type="ARBA" id="ARBA00008661"/>
    </source>
</evidence>
<proteinExistence type="inferred from homology"/>
<keyword evidence="3" id="KW-0328">Glycosyltransferase</keyword>
<keyword evidence="5" id="KW-0812">Transmembrane</keyword>